<evidence type="ECO:0000259" key="1">
    <source>
        <dbReference type="SMART" id="SM00852"/>
    </source>
</evidence>
<protein>
    <submittedName>
        <fullName evidence="2">Molybdopterin-binding protein</fullName>
    </submittedName>
</protein>
<reference evidence="2 3" key="1">
    <citation type="submission" date="2020-03" db="EMBL/GenBank/DDBJ databases">
        <authorList>
            <consortium name="Genoscope - CEA"/>
            <person name="William W."/>
        </authorList>
    </citation>
    <scope>NUCLEOTIDE SEQUENCE [LARGE SCALE GENOMIC DNA]</scope>
    <source>
        <strain evidence="3">DSM 16959</strain>
    </source>
</reference>
<feature type="domain" description="MoaB/Mog" evidence="1">
    <location>
        <begin position="4"/>
        <end position="164"/>
    </location>
</feature>
<dbReference type="Proteomes" id="UP000515733">
    <property type="component" value="Chromosome"/>
</dbReference>
<dbReference type="PANTHER" id="PTHR13939:SF0">
    <property type="entry name" value="NMN AMIDOHYDROLASE-LIKE PROTEIN YFAY"/>
    <property type="match status" value="1"/>
</dbReference>
<dbReference type="PANTHER" id="PTHR13939">
    <property type="entry name" value="NICOTINAMIDE-NUCLEOTIDE AMIDOHYDROLASE PNCC"/>
    <property type="match status" value="1"/>
</dbReference>
<dbReference type="EMBL" id="LR778301">
    <property type="protein sequence ID" value="CAB1369925.1"/>
    <property type="molecule type" value="Genomic_DNA"/>
</dbReference>
<evidence type="ECO:0000313" key="2">
    <source>
        <dbReference type="EMBL" id="CAB1369925.1"/>
    </source>
</evidence>
<dbReference type="InterPro" id="IPR036425">
    <property type="entry name" value="MoaB/Mog-like_dom_sf"/>
</dbReference>
<organism evidence="2 3">
    <name type="scientific">Denitratisoma oestradiolicum</name>
    <dbReference type="NCBI Taxonomy" id="311182"/>
    <lineage>
        <taxon>Bacteria</taxon>
        <taxon>Pseudomonadati</taxon>
        <taxon>Pseudomonadota</taxon>
        <taxon>Betaproteobacteria</taxon>
        <taxon>Nitrosomonadales</taxon>
        <taxon>Sterolibacteriaceae</taxon>
        <taxon>Denitratisoma</taxon>
    </lineage>
</organism>
<dbReference type="AlphaFoldDB" id="A0A6S6Y0C5"/>
<dbReference type="CDD" id="cd00885">
    <property type="entry name" value="cinA"/>
    <property type="match status" value="1"/>
</dbReference>
<dbReference type="SMART" id="SM00852">
    <property type="entry name" value="MoCF_biosynth"/>
    <property type="match status" value="1"/>
</dbReference>
<sequence length="248" mass="27517">MGFGALIIGDEIIRGKRQDKHFPKLVELLAARGLVLDWVSYLGDDRPRLVETLKRSLAGDDVVFSFGGIGVTPDDHTRQAAAQAAGVPLVLHPEAEAEIRARFGVEITANRLQLGDFPAGCRIIPNSFNRIPGFSVGDHHFVPGFPQMAWPMVEWVLDTRYADRFHRRDETEQAILVWEGHEGMLLELMRRIERDYPGIVVFSLPSFGDETQGRHVELGVRGAHAQVAPAMAEIRAEVAGMSLAFSEK</sequence>
<dbReference type="OrthoDB" id="9801454at2"/>
<dbReference type="Gene3D" id="3.40.980.10">
    <property type="entry name" value="MoaB/Mog-like domain"/>
    <property type="match status" value="1"/>
</dbReference>
<evidence type="ECO:0000313" key="3">
    <source>
        <dbReference type="Proteomes" id="UP000515733"/>
    </source>
</evidence>
<accession>A0A6S6Y0C5</accession>
<dbReference type="SUPFAM" id="SSF53218">
    <property type="entry name" value="Molybdenum cofactor biosynthesis proteins"/>
    <property type="match status" value="1"/>
</dbReference>
<dbReference type="RefSeq" id="WP_145772048.1">
    <property type="nucleotide sequence ID" value="NZ_LR778301.1"/>
</dbReference>
<keyword evidence="3" id="KW-1185">Reference proteome</keyword>
<proteinExistence type="predicted"/>
<dbReference type="Pfam" id="PF00994">
    <property type="entry name" value="MoCF_biosynth"/>
    <property type="match status" value="1"/>
</dbReference>
<gene>
    <name evidence="2" type="ORF">DENOEST_2760</name>
</gene>
<name>A0A6S6Y0C5_9PROT</name>
<dbReference type="InterPro" id="IPR050101">
    <property type="entry name" value="CinA"/>
</dbReference>
<dbReference type="KEGG" id="doe:DENOEST_2760"/>
<dbReference type="InterPro" id="IPR001453">
    <property type="entry name" value="MoaB/Mog_dom"/>
</dbReference>